<dbReference type="AlphaFoldDB" id="A0A1I2DPX5"/>
<dbReference type="InterPro" id="IPR033453">
    <property type="entry name" value="Glyco_hydro_30_TIM-barrel"/>
</dbReference>
<evidence type="ECO:0000256" key="1">
    <source>
        <dbReference type="ARBA" id="ARBA00005382"/>
    </source>
</evidence>
<proteinExistence type="inferred from homology"/>
<comment type="similarity">
    <text evidence="1 4">Belongs to the glycosyl hydrolase 30 family.</text>
</comment>
<dbReference type="Pfam" id="PF17189">
    <property type="entry name" value="Glyco_hydro_30C"/>
    <property type="match status" value="1"/>
</dbReference>
<evidence type="ECO:0000313" key="7">
    <source>
        <dbReference type="EMBL" id="SFE82528.1"/>
    </source>
</evidence>
<dbReference type="InterPro" id="IPR033452">
    <property type="entry name" value="GH30_C"/>
</dbReference>
<dbReference type="Proteomes" id="UP000198855">
    <property type="component" value="Unassembled WGS sequence"/>
</dbReference>
<keyword evidence="4" id="KW-0326">Glycosidase</keyword>
<dbReference type="PRINTS" id="PR00843">
    <property type="entry name" value="GLHYDRLASE30"/>
</dbReference>
<keyword evidence="3 4" id="KW-0378">Hydrolase</keyword>
<evidence type="ECO:0000259" key="5">
    <source>
        <dbReference type="Pfam" id="PF02055"/>
    </source>
</evidence>
<sequence>MSTLLNTAVTTQEVEAWLSSEMTPGNTRWFEGPAEPAYALSLQPKLALTAPSVSDLTTILVTPAHKYQQMLGIGTSVEETTINNLLKMDPAARASFIQQLADKENGLGFNLFRITIGTSDFTAQPFYTYNDLPEGETDFELKHFSIQKDIDLSIVETVQALLKAVPDAKIFASPWSPPAWMKTNGDLKRGSLKEGAAYTEALAKYYRLAIQAYEEHGIPVCAMTLQNEPLLETDYPSCYMSPERQRELAIALKREFEEHGLTTELWIFDHNFADAMGYVTPILNDPEGYEAVDGIALHDYDGSPNVMSEIHAAYPDKPIYLTERSLWGTAGADRMAQYFRNYACSYNAWVTMLDSKISTHQWLGQPGPTMFVQDAAEPNRFWRTPEFNLLAQYSRFVKRGAYRIGSTCGSPDTVTNVAFRNPDGTIVMVVINQTNEEQPFRVLCEGKQFIASLPAGTVGTYRWQ</sequence>
<name>A0A1I2DPX5_9BACL</name>
<dbReference type="InterPro" id="IPR017853">
    <property type="entry name" value="GH"/>
</dbReference>
<dbReference type="SUPFAM" id="SSF51011">
    <property type="entry name" value="Glycosyl hydrolase domain"/>
    <property type="match status" value="1"/>
</dbReference>
<dbReference type="STRING" id="1045775.SAMN05216378_4212"/>
<protein>
    <submittedName>
        <fullName evidence="7">Glucosylceramidase</fullName>
    </submittedName>
</protein>
<dbReference type="EMBL" id="FOMT01000004">
    <property type="protein sequence ID" value="SFE82528.1"/>
    <property type="molecule type" value="Genomic_DNA"/>
</dbReference>
<accession>A0A1I2DPX5</accession>
<dbReference type="Gene3D" id="2.60.40.1180">
    <property type="entry name" value="Golgi alpha-mannosidase II"/>
    <property type="match status" value="1"/>
</dbReference>
<keyword evidence="2" id="KW-0732">Signal</keyword>
<dbReference type="GO" id="GO:0016020">
    <property type="term" value="C:membrane"/>
    <property type="evidence" value="ECO:0007669"/>
    <property type="project" value="GOC"/>
</dbReference>
<gene>
    <name evidence="7" type="ORF">SAMN05216378_4212</name>
</gene>
<evidence type="ECO:0000256" key="4">
    <source>
        <dbReference type="RuleBase" id="RU361188"/>
    </source>
</evidence>
<dbReference type="GO" id="GO:0004348">
    <property type="term" value="F:glucosylceramidase activity"/>
    <property type="evidence" value="ECO:0007669"/>
    <property type="project" value="InterPro"/>
</dbReference>
<feature type="domain" description="Glycosyl hydrolase family 30 TIM-barrel" evidence="5">
    <location>
        <begin position="72"/>
        <end position="352"/>
    </location>
</feature>
<dbReference type="PANTHER" id="PTHR11069">
    <property type="entry name" value="GLUCOSYLCERAMIDASE"/>
    <property type="match status" value="1"/>
</dbReference>
<evidence type="ECO:0000259" key="6">
    <source>
        <dbReference type="Pfam" id="PF17189"/>
    </source>
</evidence>
<evidence type="ECO:0000256" key="2">
    <source>
        <dbReference type="ARBA" id="ARBA00022729"/>
    </source>
</evidence>
<dbReference type="GO" id="GO:0006680">
    <property type="term" value="P:glucosylceramide catabolic process"/>
    <property type="evidence" value="ECO:0007669"/>
    <property type="project" value="TreeGrafter"/>
</dbReference>
<dbReference type="InterPro" id="IPR013780">
    <property type="entry name" value="Glyco_hydro_b"/>
</dbReference>
<dbReference type="InterPro" id="IPR001139">
    <property type="entry name" value="Glyco_hydro_30"/>
</dbReference>
<keyword evidence="8" id="KW-1185">Reference proteome</keyword>
<evidence type="ECO:0000256" key="3">
    <source>
        <dbReference type="ARBA" id="ARBA00022801"/>
    </source>
</evidence>
<feature type="domain" description="Glycosyl hydrolase family 30 beta sandwich" evidence="6">
    <location>
        <begin position="400"/>
        <end position="461"/>
    </location>
</feature>
<dbReference type="Gene3D" id="3.20.20.80">
    <property type="entry name" value="Glycosidases"/>
    <property type="match status" value="1"/>
</dbReference>
<organism evidence="7 8">
    <name type="scientific">Paenibacillus catalpae</name>
    <dbReference type="NCBI Taxonomy" id="1045775"/>
    <lineage>
        <taxon>Bacteria</taxon>
        <taxon>Bacillati</taxon>
        <taxon>Bacillota</taxon>
        <taxon>Bacilli</taxon>
        <taxon>Bacillales</taxon>
        <taxon>Paenibacillaceae</taxon>
        <taxon>Paenibacillus</taxon>
    </lineage>
</organism>
<dbReference type="SUPFAM" id="SSF51445">
    <property type="entry name" value="(Trans)glycosidases"/>
    <property type="match status" value="1"/>
</dbReference>
<dbReference type="OrthoDB" id="9805821at2"/>
<evidence type="ECO:0000313" key="8">
    <source>
        <dbReference type="Proteomes" id="UP000198855"/>
    </source>
</evidence>
<dbReference type="RefSeq" id="WP_091188383.1">
    <property type="nucleotide sequence ID" value="NZ_FOMT01000004.1"/>
</dbReference>
<dbReference type="Pfam" id="PF02055">
    <property type="entry name" value="Glyco_hydro_30"/>
    <property type="match status" value="1"/>
</dbReference>
<reference evidence="8" key="1">
    <citation type="submission" date="2016-10" db="EMBL/GenBank/DDBJ databases">
        <authorList>
            <person name="Varghese N."/>
            <person name="Submissions S."/>
        </authorList>
    </citation>
    <scope>NUCLEOTIDE SEQUENCE [LARGE SCALE GENOMIC DNA]</scope>
    <source>
        <strain evidence="8">CGMCC 1.10784</strain>
    </source>
</reference>
<dbReference type="PANTHER" id="PTHR11069:SF23">
    <property type="entry name" value="LYSOSOMAL ACID GLUCOSYLCERAMIDASE"/>
    <property type="match status" value="1"/>
</dbReference>